<feature type="non-terminal residue" evidence="1">
    <location>
        <position position="79"/>
    </location>
</feature>
<accession>A0AAN8XNQ1</accession>
<dbReference type="EMBL" id="JAXCGZ010004859">
    <property type="protein sequence ID" value="KAK7081455.1"/>
    <property type="molecule type" value="Genomic_DNA"/>
</dbReference>
<evidence type="ECO:0000313" key="1">
    <source>
        <dbReference type="EMBL" id="KAK7081455.1"/>
    </source>
</evidence>
<evidence type="ECO:0000313" key="2">
    <source>
        <dbReference type="Proteomes" id="UP001381693"/>
    </source>
</evidence>
<keyword evidence="2" id="KW-1185">Reference proteome</keyword>
<protein>
    <submittedName>
        <fullName evidence="1">Uncharacterized protein</fullName>
    </submittedName>
</protein>
<reference evidence="1 2" key="1">
    <citation type="submission" date="2023-11" db="EMBL/GenBank/DDBJ databases">
        <title>Halocaridina rubra genome assembly.</title>
        <authorList>
            <person name="Smith C."/>
        </authorList>
    </citation>
    <scope>NUCLEOTIDE SEQUENCE [LARGE SCALE GENOMIC DNA]</scope>
    <source>
        <strain evidence="1">EP-1</strain>
        <tissue evidence="1">Whole</tissue>
    </source>
</reference>
<name>A0AAN8XNQ1_HALRR</name>
<dbReference type="AlphaFoldDB" id="A0AAN8XNQ1"/>
<dbReference type="Proteomes" id="UP001381693">
    <property type="component" value="Unassembled WGS sequence"/>
</dbReference>
<sequence>MREALCRRIFRIYKIQSREPEQGAGMAILCHSLCLRGGGFSVLPTPLPRNLCHARAVTKHYYIHTCHFKGTDIISIRTR</sequence>
<comment type="caution">
    <text evidence="1">The sequence shown here is derived from an EMBL/GenBank/DDBJ whole genome shotgun (WGS) entry which is preliminary data.</text>
</comment>
<gene>
    <name evidence="1" type="ORF">SK128_022940</name>
</gene>
<proteinExistence type="predicted"/>
<organism evidence="1 2">
    <name type="scientific">Halocaridina rubra</name>
    <name type="common">Hawaiian red shrimp</name>
    <dbReference type="NCBI Taxonomy" id="373956"/>
    <lineage>
        <taxon>Eukaryota</taxon>
        <taxon>Metazoa</taxon>
        <taxon>Ecdysozoa</taxon>
        <taxon>Arthropoda</taxon>
        <taxon>Crustacea</taxon>
        <taxon>Multicrustacea</taxon>
        <taxon>Malacostraca</taxon>
        <taxon>Eumalacostraca</taxon>
        <taxon>Eucarida</taxon>
        <taxon>Decapoda</taxon>
        <taxon>Pleocyemata</taxon>
        <taxon>Caridea</taxon>
        <taxon>Atyoidea</taxon>
        <taxon>Atyidae</taxon>
        <taxon>Halocaridina</taxon>
    </lineage>
</organism>